<evidence type="ECO:0000313" key="7">
    <source>
        <dbReference type="EMBL" id="KAK7490167.1"/>
    </source>
</evidence>
<dbReference type="Proteomes" id="UP001519460">
    <property type="component" value="Unassembled WGS sequence"/>
</dbReference>
<keyword evidence="6" id="KW-1133">Transmembrane helix</keyword>
<comment type="similarity">
    <text evidence="2">Belongs to the cytochrome c oxidase VIIa family.</text>
</comment>
<evidence type="ECO:0000313" key="8">
    <source>
        <dbReference type="Proteomes" id="UP001519460"/>
    </source>
</evidence>
<evidence type="ECO:0000256" key="6">
    <source>
        <dbReference type="SAM" id="Phobius"/>
    </source>
</evidence>
<name>A0ABD0KTR4_9CAEN</name>
<dbReference type="AlphaFoldDB" id="A0ABD0KTR4"/>
<organism evidence="7 8">
    <name type="scientific">Batillaria attramentaria</name>
    <dbReference type="NCBI Taxonomy" id="370345"/>
    <lineage>
        <taxon>Eukaryota</taxon>
        <taxon>Metazoa</taxon>
        <taxon>Spiralia</taxon>
        <taxon>Lophotrochozoa</taxon>
        <taxon>Mollusca</taxon>
        <taxon>Gastropoda</taxon>
        <taxon>Caenogastropoda</taxon>
        <taxon>Sorbeoconcha</taxon>
        <taxon>Cerithioidea</taxon>
        <taxon>Batillariidae</taxon>
        <taxon>Batillaria</taxon>
    </lineage>
</organism>
<evidence type="ECO:0000256" key="3">
    <source>
        <dbReference type="ARBA" id="ARBA00022792"/>
    </source>
</evidence>
<evidence type="ECO:0000256" key="5">
    <source>
        <dbReference type="ARBA" id="ARBA00023136"/>
    </source>
</evidence>
<keyword evidence="6" id="KW-0812">Transmembrane</keyword>
<accession>A0ABD0KTR4</accession>
<evidence type="ECO:0000256" key="4">
    <source>
        <dbReference type="ARBA" id="ARBA00023128"/>
    </source>
</evidence>
<reference evidence="7 8" key="1">
    <citation type="journal article" date="2023" name="Sci. Data">
        <title>Genome assembly of the Korean intertidal mud-creeper Batillaria attramentaria.</title>
        <authorList>
            <person name="Patra A.K."/>
            <person name="Ho P.T."/>
            <person name="Jun S."/>
            <person name="Lee S.J."/>
            <person name="Kim Y."/>
            <person name="Won Y.J."/>
        </authorList>
    </citation>
    <scope>NUCLEOTIDE SEQUENCE [LARGE SCALE GENOMIC DNA]</scope>
    <source>
        <strain evidence="7">Wonlab-2016</strain>
    </source>
</reference>
<dbReference type="Gene3D" id="4.10.91.10">
    <property type="entry name" value="Cytochrome c oxidase, subunit VIIa"/>
    <property type="match status" value="1"/>
</dbReference>
<evidence type="ECO:0000256" key="2">
    <source>
        <dbReference type="ARBA" id="ARBA00009331"/>
    </source>
</evidence>
<keyword evidence="4" id="KW-0496">Mitochondrion</keyword>
<keyword evidence="5 6" id="KW-0472">Membrane</keyword>
<proteinExistence type="inferred from homology"/>
<feature type="transmembrane region" description="Helical" evidence="6">
    <location>
        <begin position="53"/>
        <end position="74"/>
    </location>
</feature>
<keyword evidence="8" id="KW-1185">Reference proteome</keyword>
<sequence length="83" mass="9374">MLVRRMATAAAGKQPVGVVPSNPRYQKIQQLQNLFCRDDGMLVWQKMGSKDRFGYYFTMLVMIGGFVPAVDVIYRLSFPPSQG</sequence>
<comment type="subcellular location">
    <subcellularLocation>
        <location evidence="1">Mitochondrion inner membrane</location>
    </subcellularLocation>
</comment>
<evidence type="ECO:0000256" key="1">
    <source>
        <dbReference type="ARBA" id="ARBA00004273"/>
    </source>
</evidence>
<dbReference type="SUPFAM" id="SSF81419">
    <property type="entry name" value="Mitochondrial cytochrome c oxidase subunit VIIa"/>
    <property type="match status" value="1"/>
</dbReference>
<keyword evidence="3" id="KW-0999">Mitochondrion inner membrane</keyword>
<dbReference type="InterPro" id="IPR036539">
    <property type="entry name" value="Cyt_c_oxidase_su7a_sf"/>
</dbReference>
<comment type="caution">
    <text evidence="7">The sequence shown here is derived from an EMBL/GenBank/DDBJ whole genome shotgun (WGS) entry which is preliminary data.</text>
</comment>
<dbReference type="EMBL" id="JACVVK020000129">
    <property type="protein sequence ID" value="KAK7490167.1"/>
    <property type="molecule type" value="Genomic_DNA"/>
</dbReference>
<gene>
    <name evidence="7" type="ORF">BaRGS_00018512</name>
</gene>
<dbReference type="GO" id="GO:0005743">
    <property type="term" value="C:mitochondrial inner membrane"/>
    <property type="evidence" value="ECO:0007669"/>
    <property type="project" value="UniProtKB-SubCell"/>
</dbReference>
<protein>
    <submittedName>
        <fullName evidence="7">Uncharacterized protein</fullName>
    </submittedName>
</protein>